<organism evidence="1">
    <name type="scientific">Rhizophora mucronata</name>
    <name type="common">Asiatic mangrove</name>
    <dbReference type="NCBI Taxonomy" id="61149"/>
    <lineage>
        <taxon>Eukaryota</taxon>
        <taxon>Viridiplantae</taxon>
        <taxon>Streptophyta</taxon>
        <taxon>Embryophyta</taxon>
        <taxon>Tracheophyta</taxon>
        <taxon>Spermatophyta</taxon>
        <taxon>Magnoliopsida</taxon>
        <taxon>eudicotyledons</taxon>
        <taxon>Gunneridae</taxon>
        <taxon>Pentapetalae</taxon>
        <taxon>rosids</taxon>
        <taxon>fabids</taxon>
        <taxon>Malpighiales</taxon>
        <taxon>Rhizophoraceae</taxon>
        <taxon>Rhizophora</taxon>
    </lineage>
</organism>
<dbReference type="AlphaFoldDB" id="A0A2P2P1Q0"/>
<proteinExistence type="predicted"/>
<evidence type="ECO:0000313" key="1">
    <source>
        <dbReference type="EMBL" id="MBX48541.1"/>
    </source>
</evidence>
<protein>
    <submittedName>
        <fullName evidence="1">Uncharacterized protein</fullName>
    </submittedName>
</protein>
<name>A0A2P2P1Q0_RHIMU</name>
<dbReference type="EMBL" id="GGEC01068057">
    <property type="protein sequence ID" value="MBX48541.1"/>
    <property type="molecule type" value="Transcribed_RNA"/>
</dbReference>
<sequence>MSNFVLSVLPAPLSPLTKIDWLIPSFIISLYAASATAKGCGLSSPKATPLYCAIIWLS</sequence>
<reference evidence="1" key="1">
    <citation type="submission" date="2018-02" db="EMBL/GenBank/DDBJ databases">
        <title>Rhizophora mucronata_Transcriptome.</title>
        <authorList>
            <person name="Meera S.P."/>
            <person name="Sreeshan A."/>
            <person name="Augustine A."/>
        </authorList>
    </citation>
    <scope>NUCLEOTIDE SEQUENCE</scope>
    <source>
        <tissue evidence="1">Leaf</tissue>
    </source>
</reference>
<accession>A0A2P2P1Q0</accession>